<dbReference type="InterPro" id="IPR036691">
    <property type="entry name" value="Endo/exonu/phosph_ase_sf"/>
</dbReference>
<dbReference type="PANTHER" id="PTHR33710:SF71">
    <property type="entry name" value="ENDONUCLEASE_EXONUCLEASE_PHOSPHATASE DOMAIN-CONTAINING PROTEIN"/>
    <property type="match status" value="1"/>
</dbReference>
<dbReference type="PROSITE" id="PS51257">
    <property type="entry name" value="PROKAR_LIPOPROTEIN"/>
    <property type="match status" value="1"/>
</dbReference>
<comment type="caution">
    <text evidence="1">The sequence shown here is derived from an EMBL/GenBank/DDBJ whole genome shotgun (WGS) entry which is preliminary data.</text>
</comment>
<dbReference type="EMBL" id="JACGWJ010000031">
    <property type="protein sequence ID" value="KAL0298521.1"/>
    <property type="molecule type" value="Genomic_DNA"/>
</dbReference>
<proteinExistence type="predicted"/>
<protein>
    <recommendedName>
        <fullName evidence="2">Endonuclease/exonuclease/phosphatase domain-containing protein</fullName>
    </recommendedName>
</protein>
<reference evidence="1" key="1">
    <citation type="submission" date="2020-06" db="EMBL/GenBank/DDBJ databases">
        <authorList>
            <person name="Li T."/>
            <person name="Hu X."/>
            <person name="Zhang T."/>
            <person name="Song X."/>
            <person name="Zhang H."/>
            <person name="Dai N."/>
            <person name="Sheng W."/>
            <person name="Hou X."/>
            <person name="Wei L."/>
        </authorList>
    </citation>
    <scope>NUCLEOTIDE SEQUENCE</scope>
    <source>
        <strain evidence="1">G02</strain>
        <tissue evidence="1">Leaf</tissue>
    </source>
</reference>
<dbReference type="SUPFAM" id="SSF56219">
    <property type="entry name" value="DNase I-like"/>
    <property type="match status" value="1"/>
</dbReference>
<accession>A0AAW2JW27</accession>
<organism evidence="1">
    <name type="scientific">Sesamum radiatum</name>
    <name type="common">Black benniseed</name>
    <dbReference type="NCBI Taxonomy" id="300843"/>
    <lineage>
        <taxon>Eukaryota</taxon>
        <taxon>Viridiplantae</taxon>
        <taxon>Streptophyta</taxon>
        <taxon>Embryophyta</taxon>
        <taxon>Tracheophyta</taxon>
        <taxon>Spermatophyta</taxon>
        <taxon>Magnoliopsida</taxon>
        <taxon>eudicotyledons</taxon>
        <taxon>Gunneridae</taxon>
        <taxon>Pentapetalae</taxon>
        <taxon>asterids</taxon>
        <taxon>lamiids</taxon>
        <taxon>Lamiales</taxon>
        <taxon>Pedaliaceae</taxon>
        <taxon>Sesamum</taxon>
    </lineage>
</organism>
<evidence type="ECO:0008006" key="2">
    <source>
        <dbReference type="Google" id="ProtNLM"/>
    </source>
</evidence>
<dbReference type="Gene3D" id="3.60.10.10">
    <property type="entry name" value="Endonuclease/exonuclease/phosphatase"/>
    <property type="match status" value="1"/>
</dbReference>
<gene>
    <name evidence="1" type="ORF">Sradi_6511900</name>
</gene>
<dbReference type="PANTHER" id="PTHR33710">
    <property type="entry name" value="BNAC02G09200D PROTEIN"/>
    <property type="match status" value="1"/>
</dbReference>
<name>A0AAW2JW27_SESRA</name>
<reference evidence="1" key="2">
    <citation type="journal article" date="2024" name="Plant">
        <title>Genomic evolution and insights into agronomic trait innovations of Sesamum species.</title>
        <authorList>
            <person name="Miao H."/>
            <person name="Wang L."/>
            <person name="Qu L."/>
            <person name="Liu H."/>
            <person name="Sun Y."/>
            <person name="Le M."/>
            <person name="Wang Q."/>
            <person name="Wei S."/>
            <person name="Zheng Y."/>
            <person name="Lin W."/>
            <person name="Duan Y."/>
            <person name="Cao H."/>
            <person name="Xiong S."/>
            <person name="Wang X."/>
            <person name="Wei L."/>
            <person name="Li C."/>
            <person name="Ma Q."/>
            <person name="Ju M."/>
            <person name="Zhao R."/>
            <person name="Li G."/>
            <person name="Mu C."/>
            <person name="Tian Q."/>
            <person name="Mei H."/>
            <person name="Zhang T."/>
            <person name="Gao T."/>
            <person name="Zhang H."/>
        </authorList>
    </citation>
    <scope>NUCLEOTIDE SEQUENCE</scope>
    <source>
        <strain evidence="1">G02</strain>
    </source>
</reference>
<sequence>MRREISGALPEFMVNLILVSGPSSGIFFVSCTISFQGTTFTWCNNQQEPHTVSERLDRACASESSSCLFPDTRVHHVGSPYSDHSPLVIELQPRIQWDLLGGRKCFQFEAAWLQEPACADIVKKLGRPRRRPIPKVA</sequence>
<dbReference type="AlphaFoldDB" id="A0AAW2JW27"/>
<evidence type="ECO:0000313" key="1">
    <source>
        <dbReference type="EMBL" id="KAL0298521.1"/>
    </source>
</evidence>